<evidence type="ECO:0000313" key="2">
    <source>
        <dbReference type="WBParaSite" id="nRc.2.0.1.t28788-RA"/>
    </source>
</evidence>
<evidence type="ECO:0000313" key="1">
    <source>
        <dbReference type="Proteomes" id="UP000887565"/>
    </source>
</evidence>
<dbReference type="WBParaSite" id="nRc.2.0.1.t28788-RA">
    <property type="protein sequence ID" value="nRc.2.0.1.t28788-RA"/>
    <property type="gene ID" value="nRc.2.0.1.g28788"/>
</dbReference>
<protein>
    <submittedName>
        <fullName evidence="2">Uncharacterized protein</fullName>
    </submittedName>
</protein>
<proteinExistence type="predicted"/>
<keyword evidence="1" id="KW-1185">Reference proteome</keyword>
<dbReference type="Proteomes" id="UP000887565">
    <property type="component" value="Unplaced"/>
</dbReference>
<accession>A0A915JRP9</accession>
<name>A0A915JRP9_ROMCU</name>
<dbReference type="AlphaFoldDB" id="A0A915JRP9"/>
<organism evidence="1 2">
    <name type="scientific">Romanomermis culicivorax</name>
    <name type="common">Nematode worm</name>
    <dbReference type="NCBI Taxonomy" id="13658"/>
    <lineage>
        <taxon>Eukaryota</taxon>
        <taxon>Metazoa</taxon>
        <taxon>Ecdysozoa</taxon>
        <taxon>Nematoda</taxon>
        <taxon>Enoplea</taxon>
        <taxon>Dorylaimia</taxon>
        <taxon>Mermithida</taxon>
        <taxon>Mermithoidea</taxon>
        <taxon>Mermithidae</taxon>
        <taxon>Romanomermis</taxon>
    </lineage>
</organism>
<reference evidence="2" key="1">
    <citation type="submission" date="2022-11" db="UniProtKB">
        <authorList>
            <consortium name="WormBaseParasite"/>
        </authorList>
    </citation>
    <scope>IDENTIFICATION</scope>
</reference>
<sequence>MSSLKNSRIFRVLLEL</sequence>